<evidence type="ECO:0000313" key="2">
    <source>
        <dbReference type="EMBL" id="KAF7260277.1"/>
    </source>
</evidence>
<comment type="caution">
    <text evidence="2">The sequence shown here is derived from an EMBL/GenBank/DDBJ whole genome shotgun (WGS) entry which is preliminary data.</text>
</comment>
<dbReference type="InterPro" id="IPR015943">
    <property type="entry name" value="WD40/YVTN_repeat-like_dom_sf"/>
</dbReference>
<dbReference type="Gene3D" id="2.130.10.10">
    <property type="entry name" value="YVTN repeat-like/Quinoprotein amine dehydrogenase"/>
    <property type="match status" value="1"/>
</dbReference>
<evidence type="ECO:0000256" key="1">
    <source>
        <dbReference type="SAM" id="SignalP"/>
    </source>
</evidence>
<dbReference type="InterPro" id="IPR036352">
    <property type="entry name" value="Semap_dom_sf"/>
</dbReference>
<organism evidence="2 3">
    <name type="scientific">Paragonimus skrjabini miyazakii</name>
    <dbReference type="NCBI Taxonomy" id="59628"/>
    <lineage>
        <taxon>Eukaryota</taxon>
        <taxon>Metazoa</taxon>
        <taxon>Spiralia</taxon>
        <taxon>Lophotrochozoa</taxon>
        <taxon>Platyhelminthes</taxon>
        <taxon>Trematoda</taxon>
        <taxon>Digenea</taxon>
        <taxon>Plagiorchiida</taxon>
        <taxon>Troglotremata</taxon>
        <taxon>Troglotrematidae</taxon>
        <taxon>Paragonimus</taxon>
    </lineage>
</organism>
<dbReference type="OrthoDB" id="6253915at2759"/>
<dbReference type="EMBL" id="JTDE01000818">
    <property type="protein sequence ID" value="KAF7260277.1"/>
    <property type="molecule type" value="Genomic_DNA"/>
</dbReference>
<evidence type="ECO:0008006" key="4">
    <source>
        <dbReference type="Google" id="ProtNLM"/>
    </source>
</evidence>
<proteinExistence type="predicted"/>
<evidence type="ECO:0000313" key="3">
    <source>
        <dbReference type="Proteomes" id="UP000822476"/>
    </source>
</evidence>
<accession>A0A8S9ZAD2</accession>
<sequence>MNHLSYSKMHLVQLVLSAMSILILQSDGFLDHQKTIPLQFENTTEIKHLHFGKSYVFLFYEDPHIVIAERNTIVIINTTSLASASQHILLRWNSLDPNLCITSAFRVHINRDYMPRQAQPGTVRLVCGHTALNRTELLEDDRLMFDGMLCSYWYHPVQAIFKPWTRVHAGSVLWFALLTNTLDSKLLFATKLLLSKHTLVTVDARTNIGVVVGYLQRVVNEKRELLSPKPWFSRFELDRLVNHATQIIATHQTSWIYKDTETDQSGWLSNAESNLWFSDQVQFHQLAAINEQYFYGVFTEEDILTISDPTDNLGTRPPRMITQVARVCQRDPGQGKAGQFLTTNGVFTTFRKTRLRCQTTAGRQTSTKMRSVSRLQPLELTRAVAVSEFVTTDNRKDHVFYALMTTSDSITGVYGLCAFRLSDVDLALNYDRLFTWQSADVPSESWLERFLRNITPFSHPSEGDGSTLRQTTYGKSVGENIRVISQTPMTQAITNASKTCPSKTLPEYFARFATQHPQVASSVLAFTPNSADSRSAEALVYFRLPTRIEHAVEIGNPTSLVVDWSRKSTDVDKVFIGTDTGKILSVQTGIPLLQLSKNDRNLESLRMEMTSTPKTKRKFSSWKSEPAVIELFELNITSNAHRSIYRLIDIRRENHSCVSGNECKNGEFRFMVLAEDDLYVLRPNQISFQPIEWGRFYVQPNVHASWMSASTKTLENGGKLQVWFIVFIT</sequence>
<keyword evidence="3" id="KW-1185">Reference proteome</keyword>
<gene>
    <name evidence="2" type="ORF">EG68_02157</name>
</gene>
<feature type="chain" id="PRO_5035773008" description="Sema domain-containing protein" evidence="1">
    <location>
        <begin position="29"/>
        <end position="729"/>
    </location>
</feature>
<protein>
    <recommendedName>
        <fullName evidence="4">Sema domain-containing protein</fullName>
    </recommendedName>
</protein>
<keyword evidence="1" id="KW-0732">Signal</keyword>
<reference evidence="2" key="1">
    <citation type="submission" date="2019-07" db="EMBL/GenBank/DDBJ databases">
        <title>Annotation for the trematode Paragonimus miyazaki's.</title>
        <authorList>
            <person name="Choi Y.-J."/>
        </authorList>
    </citation>
    <scope>NUCLEOTIDE SEQUENCE</scope>
    <source>
        <strain evidence="2">Japan</strain>
    </source>
</reference>
<dbReference type="Proteomes" id="UP000822476">
    <property type="component" value="Unassembled WGS sequence"/>
</dbReference>
<name>A0A8S9ZAD2_9TREM</name>
<feature type="signal peptide" evidence="1">
    <location>
        <begin position="1"/>
        <end position="28"/>
    </location>
</feature>
<dbReference type="SUPFAM" id="SSF101912">
    <property type="entry name" value="Sema domain"/>
    <property type="match status" value="1"/>
</dbReference>
<dbReference type="AlphaFoldDB" id="A0A8S9ZAD2"/>